<feature type="binding site" evidence="7">
    <location>
        <position position="51"/>
    </location>
    <ligand>
        <name>NADP(+)</name>
        <dbReference type="ChEBI" id="CHEBI:58349"/>
    </ligand>
</feature>
<evidence type="ECO:0000256" key="6">
    <source>
        <dbReference type="ARBA" id="ARBA00023239"/>
    </source>
</evidence>
<evidence type="ECO:0000256" key="3">
    <source>
        <dbReference type="ARBA" id="ARBA00013036"/>
    </source>
</evidence>
<dbReference type="PIRSF" id="PIRSF001456">
    <property type="entry name" value="Chorismate_synth"/>
    <property type="match status" value="1"/>
</dbReference>
<comment type="similarity">
    <text evidence="2 7">Belongs to the chorismate synthase family.</text>
</comment>
<comment type="caution">
    <text evidence="7">Lacks conserved residue(s) required for the propagation of feature annotation.</text>
</comment>
<feature type="binding site" evidence="7">
    <location>
        <position position="46"/>
    </location>
    <ligand>
        <name>NADP(+)</name>
        <dbReference type="ChEBI" id="CHEBI:58349"/>
    </ligand>
</feature>
<keyword evidence="7" id="KW-0274">FAD</keyword>
<dbReference type="PROSITE" id="PS00789">
    <property type="entry name" value="CHORISMATE_SYNTHASE_3"/>
    <property type="match status" value="1"/>
</dbReference>
<dbReference type="Gene3D" id="3.60.150.10">
    <property type="entry name" value="Chorismate synthase AroC"/>
    <property type="match status" value="2"/>
</dbReference>
<dbReference type="InterPro" id="IPR035904">
    <property type="entry name" value="Chorismate_synth_AroC_sf"/>
</dbReference>
<keyword evidence="5 7" id="KW-0057">Aromatic amino acid biosynthesis</keyword>
<proteinExistence type="inferred from homology"/>
<dbReference type="GO" id="GO:0004107">
    <property type="term" value="F:chorismate synthase activity"/>
    <property type="evidence" value="ECO:0007669"/>
    <property type="project" value="UniProtKB-UniRule"/>
</dbReference>
<dbReference type="GO" id="GO:0005829">
    <property type="term" value="C:cytosol"/>
    <property type="evidence" value="ECO:0007669"/>
    <property type="project" value="TreeGrafter"/>
</dbReference>
<keyword evidence="7" id="KW-0285">Flavoprotein</keyword>
<feature type="binding site" evidence="7">
    <location>
        <position position="252"/>
    </location>
    <ligand>
        <name>FMN</name>
        <dbReference type="ChEBI" id="CHEBI:58210"/>
    </ligand>
</feature>
<dbReference type="InterPro" id="IPR020541">
    <property type="entry name" value="Chorismate_synthase_CS"/>
</dbReference>
<dbReference type="PANTHER" id="PTHR21085:SF0">
    <property type="entry name" value="CHORISMATE SYNTHASE"/>
    <property type="match status" value="1"/>
</dbReference>
<feature type="binding site" evidence="7">
    <location>
        <begin position="267"/>
        <end position="271"/>
    </location>
    <ligand>
        <name>FMN</name>
        <dbReference type="ChEBI" id="CHEBI:58210"/>
    </ligand>
</feature>
<evidence type="ECO:0000256" key="7">
    <source>
        <dbReference type="HAMAP-Rule" id="MF_00300"/>
    </source>
</evidence>
<dbReference type="HAMAP" id="MF_00300">
    <property type="entry name" value="Chorismate_synth"/>
    <property type="match status" value="1"/>
</dbReference>
<comment type="function">
    <text evidence="7">Catalyzes the anti-1,4-elimination of the C-3 phosphate and the C-6 proR hydrogen from 5-enolpyruvylshikimate-3-phosphate (EPSP) to yield chorismate, which is the branch point compound that serves as the starting substrate for the three terminal pathways of aromatic amino acid biosynthesis. This reaction introduces a second double bond into the aromatic ring system.</text>
</comment>
<dbReference type="GO" id="GO:0008652">
    <property type="term" value="P:amino acid biosynthetic process"/>
    <property type="evidence" value="ECO:0007669"/>
    <property type="project" value="UniProtKB-KW"/>
</dbReference>
<protein>
    <recommendedName>
        <fullName evidence="3 7">Chorismate synthase</fullName>
        <shortName evidence="7">CS</shortName>
        <ecNumber evidence="3 7">4.2.3.5</ecNumber>
    </recommendedName>
    <alternativeName>
        <fullName evidence="7">5-enolpyruvylshikimate-3-phosphate phospholyase</fullName>
    </alternativeName>
</protein>
<dbReference type="GO" id="GO:0009073">
    <property type="term" value="P:aromatic amino acid family biosynthetic process"/>
    <property type="evidence" value="ECO:0007669"/>
    <property type="project" value="UniProtKB-KW"/>
</dbReference>
<dbReference type="GO" id="GO:0010181">
    <property type="term" value="F:FMN binding"/>
    <property type="evidence" value="ECO:0007669"/>
    <property type="project" value="TreeGrafter"/>
</dbReference>
<dbReference type="PANTHER" id="PTHR21085">
    <property type="entry name" value="CHORISMATE SYNTHASE"/>
    <property type="match status" value="1"/>
</dbReference>
<reference evidence="8" key="2">
    <citation type="submission" date="2023-01" db="EMBL/GenBank/DDBJ databases">
        <title>Draft genome sequence of Portibacter lacus strain NBRC 108769.</title>
        <authorList>
            <person name="Sun Q."/>
            <person name="Mori K."/>
        </authorList>
    </citation>
    <scope>NUCLEOTIDE SEQUENCE</scope>
    <source>
        <strain evidence="8">NBRC 108769</strain>
    </source>
</reference>
<accession>A0AA37WHG2</accession>
<feature type="binding site" evidence="7">
    <location>
        <position position="294"/>
    </location>
    <ligand>
        <name>FMN</name>
        <dbReference type="ChEBI" id="CHEBI:58210"/>
    </ligand>
</feature>
<dbReference type="EMBL" id="BSOH01000027">
    <property type="protein sequence ID" value="GLR19289.1"/>
    <property type="molecule type" value="Genomic_DNA"/>
</dbReference>
<comment type="caution">
    <text evidence="8">The sequence shown here is derived from an EMBL/GenBank/DDBJ whole genome shotgun (WGS) entry which is preliminary data.</text>
</comment>
<feature type="binding site" evidence="7">
    <location>
        <begin position="123"/>
        <end position="125"/>
    </location>
    <ligand>
        <name>FMN</name>
        <dbReference type="ChEBI" id="CHEBI:58210"/>
    </ligand>
</feature>
<comment type="pathway">
    <text evidence="1 7">Metabolic intermediate biosynthesis; chorismate biosynthesis; chorismate from D-erythrose 4-phosphate and phosphoenolpyruvate: step 7/7.</text>
</comment>
<name>A0AA37WHG2_9BACT</name>
<dbReference type="AlphaFoldDB" id="A0AA37WHG2"/>
<dbReference type="InterPro" id="IPR000453">
    <property type="entry name" value="Chorismate_synth"/>
</dbReference>
<sequence>MNSFGRIFRMEIFGESHGEGCGVLLDGVPPGIPITVEDFLPDLKRRQAGAKGTTPRVEKDIPHLKSGVFNGFTTGAPLLIFFENNNTRSKDYSNLVRQPRPGHSDFVAHKKYKGFQDYRGGGHFSGRLTLALVAAGVIAKKITPEITYGAQLIEAGGNSNIEEAINGAIESKNSIGGIIESRASNIPIGIGEPFFDSVESIVAHLVFAIPATKGVEFGSGFQAAKMTGIEHNDNFIDEKGTTETNNAAGINGGITNGNDFFFRVAIKPTSSVHQTQKTMNLASGEVEDLMIVGRHDVCIALRAPVVVEAITAIAFAELSLIREINK</sequence>
<comment type="subunit">
    <text evidence="7">Homotetramer.</text>
</comment>
<keyword evidence="6 7" id="KW-0456">Lyase</keyword>
<gene>
    <name evidence="7" type="primary">aroC</name>
    <name evidence="8" type="ORF">GCM10007940_39050</name>
</gene>
<evidence type="ECO:0000256" key="4">
    <source>
        <dbReference type="ARBA" id="ARBA00022605"/>
    </source>
</evidence>
<keyword evidence="7" id="KW-0288">FMN</keyword>
<dbReference type="EC" id="4.2.3.5" evidence="3 7"/>
<keyword evidence="9" id="KW-1185">Reference proteome</keyword>
<organism evidence="8 9">
    <name type="scientific">Portibacter lacus</name>
    <dbReference type="NCBI Taxonomy" id="1099794"/>
    <lineage>
        <taxon>Bacteria</taxon>
        <taxon>Pseudomonadati</taxon>
        <taxon>Bacteroidota</taxon>
        <taxon>Saprospiria</taxon>
        <taxon>Saprospirales</taxon>
        <taxon>Haliscomenobacteraceae</taxon>
        <taxon>Portibacter</taxon>
    </lineage>
</organism>
<dbReference type="Proteomes" id="UP001156666">
    <property type="component" value="Unassembled WGS sequence"/>
</dbReference>
<evidence type="ECO:0000256" key="2">
    <source>
        <dbReference type="ARBA" id="ARBA00008014"/>
    </source>
</evidence>
<evidence type="ECO:0000256" key="5">
    <source>
        <dbReference type="ARBA" id="ARBA00023141"/>
    </source>
</evidence>
<comment type="cofactor">
    <cofactor evidence="7">
        <name>FMNH2</name>
        <dbReference type="ChEBI" id="CHEBI:57618"/>
    </cofactor>
    <text evidence="7">Reduced FMN (FMNH(2)).</text>
</comment>
<comment type="catalytic activity">
    <reaction evidence="7">
        <text>5-O-(1-carboxyvinyl)-3-phosphoshikimate = chorismate + phosphate</text>
        <dbReference type="Rhea" id="RHEA:21020"/>
        <dbReference type="ChEBI" id="CHEBI:29748"/>
        <dbReference type="ChEBI" id="CHEBI:43474"/>
        <dbReference type="ChEBI" id="CHEBI:57701"/>
        <dbReference type="EC" id="4.2.3.5"/>
    </reaction>
</comment>
<evidence type="ECO:0000313" key="8">
    <source>
        <dbReference type="EMBL" id="GLR19289.1"/>
    </source>
</evidence>
<reference evidence="8" key="1">
    <citation type="journal article" date="2014" name="Int. J. Syst. Evol. Microbiol.">
        <title>Complete genome sequence of Corynebacterium casei LMG S-19264T (=DSM 44701T), isolated from a smear-ripened cheese.</title>
        <authorList>
            <consortium name="US DOE Joint Genome Institute (JGI-PGF)"/>
            <person name="Walter F."/>
            <person name="Albersmeier A."/>
            <person name="Kalinowski J."/>
            <person name="Ruckert C."/>
        </authorList>
    </citation>
    <scope>NUCLEOTIDE SEQUENCE</scope>
    <source>
        <strain evidence="8">NBRC 108769</strain>
    </source>
</reference>
<dbReference type="SUPFAM" id="SSF103263">
    <property type="entry name" value="Chorismate synthase, AroC"/>
    <property type="match status" value="1"/>
</dbReference>
<dbReference type="Pfam" id="PF01264">
    <property type="entry name" value="Chorismate_synt"/>
    <property type="match status" value="1"/>
</dbReference>
<evidence type="ECO:0000313" key="9">
    <source>
        <dbReference type="Proteomes" id="UP001156666"/>
    </source>
</evidence>
<dbReference type="PROSITE" id="PS00788">
    <property type="entry name" value="CHORISMATE_SYNTHASE_2"/>
    <property type="match status" value="1"/>
</dbReference>
<dbReference type="GO" id="GO:0009423">
    <property type="term" value="P:chorismate biosynthetic process"/>
    <property type="evidence" value="ECO:0007669"/>
    <property type="project" value="UniProtKB-UniRule"/>
</dbReference>
<evidence type="ECO:0000256" key="1">
    <source>
        <dbReference type="ARBA" id="ARBA00005044"/>
    </source>
</evidence>
<keyword evidence="4 7" id="KW-0028">Amino-acid biosynthesis</keyword>
<dbReference type="CDD" id="cd07304">
    <property type="entry name" value="Chorismate_synthase"/>
    <property type="match status" value="1"/>
</dbReference>
<keyword evidence="7" id="KW-0521">NADP</keyword>
<dbReference type="RefSeq" id="WP_235292008.1">
    <property type="nucleotide sequence ID" value="NZ_BSOH01000027.1"/>
</dbReference>